<reference evidence="2 3" key="1">
    <citation type="submission" date="2020-08" db="EMBL/GenBank/DDBJ databases">
        <title>Sequencing the genomes of 1000 actinobacteria strains.</title>
        <authorList>
            <person name="Klenk H.-P."/>
        </authorList>
    </citation>
    <scope>NUCLEOTIDE SEQUENCE [LARGE SCALE GENOMIC DNA]</scope>
    <source>
        <strain evidence="2 3">DSM 43149</strain>
    </source>
</reference>
<comment type="caution">
    <text evidence="2">The sequence shown here is derived from an EMBL/GenBank/DDBJ whole genome shotgun (WGS) entry which is preliminary data.</text>
</comment>
<dbReference type="RefSeq" id="WP_184995300.1">
    <property type="nucleotide sequence ID" value="NZ_BOMK01000066.1"/>
</dbReference>
<feature type="signal peptide" evidence="1">
    <location>
        <begin position="1"/>
        <end position="34"/>
    </location>
</feature>
<evidence type="ECO:0000313" key="3">
    <source>
        <dbReference type="Proteomes" id="UP000578112"/>
    </source>
</evidence>
<gene>
    <name evidence="2" type="ORF">BJ971_004626</name>
</gene>
<proteinExistence type="predicted"/>
<accession>A0A7W7I0G2</accession>
<dbReference type="InterPro" id="IPR006311">
    <property type="entry name" value="TAT_signal"/>
</dbReference>
<dbReference type="AlphaFoldDB" id="A0A7W7I0G2"/>
<organism evidence="2 3">
    <name type="scientific">Actinoplanes digitatis</name>
    <dbReference type="NCBI Taxonomy" id="1868"/>
    <lineage>
        <taxon>Bacteria</taxon>
        <taxon>Bacillati</taxon>
        <taxon>Actinomycetota</taxon>
        <taxon>Actinomycetes</taxon>
        <taxon>Micromonosporales</taxon>
        <taxon>Micromonosporaceae</taxon>
        <taxon>Actinoplanes</taxon>
    </lineage>
</organism>
<keyword evidence="1" id="KW-0732">Signal</keyword>
<dbReference type="Proteomes" id="UP000578112">
    <property type="component" value="Unassembled WGS sequence"/>
</dbReference>
<sequence>MNLSRSRTSMMRTTSAAVLAATTFAAVLPGIANAAPSAAFNWDERSVSVKVNNQTDLRLSRDEHSVDRGFWTKEPPKSIGKGMKAAFGTVSAEYSDGTEGTVTYATEWGPVNFYWRNPDSGDTKYTCDTPEGVECEFDDSDSRPNSRVSFKLIEVY</sequence>
<evidence type="ECO:0000256" key="1">
    <source>
        <dbReference type="SAM" id="SignalP"/>
    </source>
</evidence>
<feature type="chain" id="PRO_5030691927" description="Crystal protein ET79" evidence="1">
    <location>
        <begin position="35"/>
        <end position="156"/>
    </location>
</feature>
<name>A0A7W7I0G2_9ACTN</name>
<dbReference type="PROSITE" id="PS51318">
    <property type="entry name" value="TAT"/>
    <property type="match status" value="1"/>
</dbReference>
<evidence type="ECO:0000313" key="2">
    <source>
        <dbReference type="EMBL" id="MBB4764070.1"/>
    </source>
</evidence>
<keyword evidence="3" id="KW-1185">Reference proteome</keyword>
<dbReference type="EMBL" id="JACHNH010000001">
    <property type="protein sequence ID" value="MBB4764070.1"/>
    <property type="molecule type" value="Genomic_DNA"/>
</dbReference>
<protein>
    <recommendedName>
        <fullName evidence="4">Crystal protein ET79</fullName>
    </recommendedName>
</protein>
<dbReference type="Gene3D" id="2.60.270.50">
    <property type="match status" value="1"/>
</dbReference>
<evidence type="ECO:0008006" key="4">
    <source>
        <dbReference type="Google" id="ProtNLM"/>
    </source>
</evidence>